<dbReference type="Gene3D" id="3.40.50.300">
    <property type="entry name" value="P-loop containing nucleotide triphosphate hydrolases"/>
    <property type="match status" value="1"/>
</dbReference>
<evidence type="ECO:0000313" key="8">
    <source>
        <dbReference type="Proteomes" id="UP000807342"/>
    </source>
</evidence>
<feature type="domain" description="Helicase C-terminal" evidence="6">
    <location>
        <begin position="811"/>
        <end position="955"/>
    </location>
</feature>
<keyword evidence="1" id="KW-0547">Nucleotide-binding</keyword>
<comment type="caution">
    <text evidence="7">The sequence shown here is derived from an EMBL/GenBank/DDBJ whole genome shotgun (WGS) entry which is preliminary data.</text>
</comment>
<proteinExistence type="predicted"/>
<dbReference type="GO" id="GO:0016787">
    <property type="term" value="F:hydrolase activity"/>
    <property type="evidence" value="ECO:0007669"/>
    <property type="project" value="UniProtKB-KW"/>
</dbReference>
<evidence type="ECO:0000256" key="2">
    <source>
        <dbReference type="ARBA" id="ARBA00022801"/>
    </source>
</evidence>
<evidence type="ECO:0000313" key="7">
    <source>
        <dbReference type="EMBL" id="KAF9447919.1"/>
    </source>
</evidence>
<evidence type="ECO:0000259" key="6">
    <source>
        <dbReference type="PROSITE" id="PS51194"/>
    </source>
</evidence>
<dbReference type="Proteomes" id="UP000807342">
    <property type="component" value="Unassembled WGS sequence"/>
</dbReference>
<dbReference type="InterPro" id="IPR001650">
    <property type="entry name" value="Helicase_C-like"/>
</dbReference>
<feature type="domain" description="Helicase ATP-binding" evidence="5">
    <location>
        <begin position="405"/>
        <end position="628"/>
    </location>
</feature>
<dbReference type="Pfam" id="PF00271">
    <property type="entry name" value="Helicase_C"/>
    <property type="match status" value="1"/>
</dbReference>
<evidence type="ECO:0000256" key="3">
    <source>
        <dbReference type="ARBA" id="ARBA00022840"/>
    </source>
</evidence>
<dbReference type="Gene3D" id="3.40.50.10810">
    <property type="entry name" value="Tandem AAA-ATPase domain"/>
    <property type="match status" value="1"/>
</dbReference>
<feature type="region of interest" description="Disordered" evidence="4">
    <location>
        <begin position="1057"/>
        <end position="1086"/>
    </location>
</feature>
<dbReference type="AlphaFoldDB" id="A0A9P5XBD8"/>
<keyword evidence="3" id="KW-0067">ATP-binding</keyword>
<dbReference type="EMBL" id="MU151180">
    <property type="protein sequence ID" value="KAF9447919.1"/>
    <property type="molecule type" value="Genomic_DNA"/>
</dbReference>
<reference evidence="7" key="1">
    <citation type="submission" date="2020-11" db="EMBL/GenBank/DDBJ databases">
        <authorList>
            <consortium name="DOE Joint Genome Institute"/>
            <person name="Ahrendt S."/>
            <person name="Riley R."/>
            <person name="Andreopoulos W."/>
            <person name="Labutti K."/>
            <person name="Pangilinan J."/>
            <person name="Ruiz-Duenas F.J."/>
            <person name="Barrasa J.M."/>
            <person name="Sanchez-Garcia M."/>
            <person name="Camarero S."/>
            <person name="Miyauchi S."/>
            <person name="Serrano A."/>
            <person name="Linde D."/>
            <person name="Babiker R."/>
            <person name="Drula E."/>
            <person name="Ayuso-Fernandez I."/>
            <person name="Pacheco R."/>
            <person name="Padilla G."/>
            <person name="Ferreira P."/>
            <person name="Barriuso J."/>
            <person name="Kellner H."/>
            <person name="Castanera R."/>
            <person name="Alfaro M."/>
            <person name="Ramirez L."/>
            <person name="Pisabarro A.G."/>
            <person name="Kuo A."/>
            <person name="Tritt A."/>
            <person name="Lipzen A."/>
            <person name="He G."/>
            <person name="Yan M."/>
            <person name="Ng V."/>
            <person name="Cullen D."/>
            <person name="Martin F."/>
            <person name="Rosso M.-N."/>
            <person name="Henrissat B."/>
            <person name="Hibbett D."/>
            <person name="Martinez A.T."/>
            <person name="Grigoriev I.V."/>
        </authorList>
    </citation>
    <scope>NUCLEOTIDE SEQUENCE</scope>
    <source>
        <strain evidence="7">MF-IS2</strain>
    </source>
</reference>
<dbReference type="InterPro" id="IPR000330">
    <property type="entry name" value="SNF2_N"/>
</dbReference>
<evidence type="ECO:0000256" key="1">
    <source>
        <dbReference type="ARBA" id="ARBA00022741"/>
    </source>
</evidence>
<dbReference type="InterPro" id="IPR027417">
    <property type="entry name" value="P-loop_NTPase"/>
</dbReference>
<dbReference type="InterPro" id="IPR038718">
    <property type="entry name" value="SNF2-like_sf"/>
</dbReference>
<dbReference type="PANTHER" id="PTHR10799">
    <property type="entry name" value="SNF2/RAD54 HELICASE FAMILY"/>
    <property type="match status" value="1"/>
</dbReference>
<keyword evidence="2" id="KW-0378">Hydrolase</keyword>
<evidence type="ECO:0008006" key="9">
    <source>
        <dbReference type="Google" id="ProtNLM"/>
    </source>
</evidence>
<gene>
    <name evidence="7" type="ORF">P691DRAFT_670489</name>
</gene>
<dbReference type="Pfam" id="PF00176">
    <property type="entry name" value="SNF2-rel_dom"/>
    <property type="match status" value="1"/>
</dbReference>
<organism evidence="7 8">
    <name type="scientific">Macrolepiota fuliginosa MF-IS2</name>
    <dbReference type="NCBI Taxonomy" id="1400762"/>
    <lineage>
        <taxon>Eukaryota</taxon>
        <taxon>Fungi</taxon>
        <taxon>Dikarya</taxon>
        <taxon>Basidiomycota</taxon>
        <taxon>Agaricomycotina</taxon>
        <taxon>Agaricomycetes</taxon>
        <taxon>Agaricomycetidae</taxon>
        <taxon>Agaricales</taxon>
        <taxon>Agaricineae</taxon>
        <taxon>Agaricaceae</taxon>
        <taxon>Macrolepiota</taxon>
    </lineage>
</organism>
<feature type="region of interest" description="Disordered" evidence="4">
    <location>
        <begin position="986"/>
        <end position="1025"/>
    </location>
</feature>
<accession>A0A9P5XBD8</accession>
<keyword evidence="8" id="KW-1185">Reference proteome</keyword>
<dbReference type="SMART" id="SM00490">
    <property type="entry name" value="HELICc"/>
    <property type="match status" value="1"/>
</dbReference>
<dbReference type="InterPro" id="IPR049730">
    <property type="entry name" value="SNF2/RAD54-like_C"/>
</dbReference>
<dbReference type="PROSITE" id="PS51194">
    <property type="entry name" value="HELICASE_CTER"/>
    <property type="match status" value="1"/>
</dbReference>
<dbReference type="SMART" id="SM00487">
    <property type="entry name" value="DEXDc"/>
    <property type="match status" value="1"/>
</dbReference>
<feature type="compositionally biased region" description="Basic residues" evidence="4">
    <location>
        <begin position="1006"/>
        <end position="1015"/>
    </location>
</feature>
<dbReference type="InterPro" id="IPR014001">
    <property type="entry name" value="Helicase_ATP-bd"/>
</dbReference>
<dbReference type="OrthoDB" id="3270319at2759"/>
<dbReference type="CDD" id="cd18793">
    <property type="entry name" value="SF2_C_SNF"/>
    <property type="match status" value="1"/>
</dbReference>
<dbReference type="SUPFAM" id="SSF52540">
    <property type="entry name" value="P-loop containing nucleoside triphosphate hydrolases"/>
    <property type="match status" value="2"/>
</dbReference>
<protein>
    <recommendedName>
        <fullName evidence="9">P-loop containing nucleoside triphosphate hydrolase protein</fullName>
    </recommendedName>
</protein>
<evidence type="ECO:0000256" key="4">
    <source>
        <dbReference type="SAM" id="MobiDB-lite"/>
    </source>
</evidence>
<dbReference type="PROSITE" id="PS51192">
    <property type="entry name" value="HELICASE_ATP_BIND_1"/>
    <property type="match status" value="1"/>
</dbReference>
<feature type="compositionally biased region" description="Basic and acidic residues" evidence="4">
    <location>
        <begin position="986"/>
        <end position="1005"/>
    </location>
</feature>
<sequence length="1086" mass="121615">MPSYPAATALIHLFLIDGAPWNWPIWQDLTGIHHGLFPDDDKELPPGWTRQHANDAQTYIYECGQLATTDKREKFLAGSKGDAQHPGRVTWNNFVSRNWKRWGIHNLVVEELKAWDVHPMAIIAREGDVNASWPPAEFFLLKIVDTLGMKLFGEAAFPAGSETLRTDVRRCVLMVAQRSWNTIRLQVASLRSRPNEIEATAIAAFADLELGKPTKAKVNHAIRAVAKWKECAELFHTDENIKKAGEMLIELQVIMEGLGAKISKKETARGSRVCKVSAKALKNLASEEDVTDLLGVYHEYFEANVEDADEELTSDPLPNSKQLIDGDGDFGMEEEAGMKFAKLCTALEFRNGLPVQFNVHRHSSGLSPWDHDDLFTTGDGHPLLRLHWHQLAGAHSIIRSTFTEEKNPGHTVGVLIGDEVGLGKTAQAITFIAFLNQVIYLQKTGGRLPPILMKRRYLFGRNRVPSLPHLIVCPGTLTGQWVSELKILFKPKMVDILVYDSQTDSDQFWGPDGPLSSTNHDIHNCIVVATHSALFNDMKRTHKVPTRGKNTRPWDIPELKTSLANTIFGRDFLTITIDEAHHMRNTGNKHTAALRLLQQAKVRLIMTATPLHTAPKDIASLARLVGLPHFFDEASFIEEKDDMASLRRAKKFDDDGEASLSIQQKIAKRLQVHCKGHFLRRTPQSRDCNGRALVPLPPYRTILGALNLTERETAIIRGRAEAAKAAVVSSSDSRIQTKKFYLEYRTAVGYAKEDPSDPWPSFESLKEWELVKSTKMDSCARVCLHYLSRDDVEDVAFEDGKPIFPEAPTVPGEQRMRRIIIFAEFPSMTPLLQNVLRLYGIKSLAISGKIPFSERDKRVKALYDDTNPARVLIFSSVGSAGLNLSISDVVIFFDQPWSAQDERQIIGRAHRQPQEKTVKVIYLLANGSSDPLMNTVARGKGDAFKAFVNKDFAEGSCFSFLDNSAQGLTAFLVDFESILQGRIPDIDDRDIPAEKDGSSTKDGGKTRPKRGKPRPKPTATEDNDTDSKWNVFITCRMLIYLSRKPLFATRDGDDIRCSSNHNRKQRQEVFEQKGQAQGGKKSPTPC</sequence>
<dbReference type="GO" id="GO:0005524">
    <property type="term" value="F:ATP binding"/>
    <property type="evidence" value="ECO:0007669"/>
    <property type="project" value="InterPro"/>
</dbReference>
<name>A0A9P5XBD8_9AGAR</name>
<evidence type="ECO:0000259" key="5">
    <source>
        <dbReference type="PROSITE" id="PS51192"/>
    </source>
</evidence>